<dbReference type="Proteomes" id="UP000315525">
    <property type="component" value="Unassembled WGS sequence"/>
</dbReference>
<dbReference type="InterPro" id="IPR002737">
    <property type="entry name" value="MEMO1_fam"/>
</dbReference>
<name>A0A523UQ53_UNCT6</name>
<dbReference type="NCBIfam" id="TIGR04335">
    <property type="entry name" value="AmmeMemoSam_A"/>
    <property type="match status" value="1"/>
</dbReference>
<feature type="domain" description="AMMECR1" evidence="3">
    <location>
        <begin position="324"/>
        <end position="502"/>
    </location>
</feature>
<evidence type="ECO:0000256" key="1">
    <source>
        <dbReference type="ARBA" id="ARBA00006315"/>
    </source>
</evidence>
<dbReference type="CDD" id="cd07361">
    <property type="entry name" value="MEMO_like"/>
    <property type="match status" value="1"/>
</dbReference>
<dbReference type="NCBIfam" id="TIGR04336">
    <property type="entry name" value="AmmeMemoSam_B"/>
    <property type="match status" value="1"/>
</dbReference>
<reference evidence="4 5" key="1">
    <citation type="submission" date="2019-03" db="EMBL/GenBank/DDBJ databases">
        <title>Metabolic potential of uncultured bacteria and archaea associated with petroleum seepage in deep-sea sediments.</title>
        <authorList>
            <person name="Dong X."/>
            <person name="Hubert C."/>
        </authorList>
    </citation>
    <scope>NUCLEOTIDE SEQUENCE [LARGE SCALE GENOMIC DNA]</scope>
    <source>
        <strain evidence="4">E44_bin18</strain>
    </source>
</reference>
<organism evidence="4 5">
    <name type="scientific">candidate division TA06 bacterium</name>
    <dbReference type="NCBI Taxonomy" id="2250710"/>
    <lineage>
        <taxon>Bacteria</taxon>
        <taxon>Bacteria division TA06</taxon>
    </lineage>
</organism>
<dbReference type="Gene3D" id="3.30.700.20">
    <property type="entry name" value="Hypothetical protein ph0010, domain 1"/>
    <property type="match status" value="1"/>
</dbReference>
<dbReference type="PANTHER" id="PTHR11060:SF0">
    <property type="entry name" value="PROTEIN MEMO1"/>
    <property type="match status" value="1"/>
</dbReference>
<dbReference type="InterPro" id="IPR023473">
    <property type="entry name" value="AMMECR1"/>
</dbReference>
<accession>A0A523UQ53</accession>
<dbReference type="InterPro" id="IPR027485">
    <property type="entry name" value="AMMECR1_N"/>
</dbReference>
<dbReference type="Gene3D" id="3.30.1490.150">
    <property type="entry name" value="Hypothetical protein ph0010, domain 2"/>
    <property type="match status" value="1"/>
</dbReference>
<dbReference type="InterPro" id="IPR027623">
    <property type="entry name" value="AmmeMemoSam_A"/>
</dbReference>
<dbReference type="HAMAP" id="MF_00645">
    <property type="entry name" value="AMMECR1"/>
    <property type="match status" value="1"/>
</dbReference>
<comment type="similarity">
    <text evidence="1 2">Belongs to the MEMO1 family.</text>
</comment>
<evidence type="ECO:0000313" key="4">
    <source>
        <dbReference type="EMBL" id="TET44585.1"/>
    </source>
</evidence>
<comment type="caution">
    <text evidence="4">The sequence shown here is derived from an EMBL/GenBank/DDBJ whole genome shotgun (WGS) entry which is preliminary data.</text>
</comment>
<dbReference type="SUPFAM" id="SSF143447">
    <property type="entry name" value="AMMECR1-like"/>
    <property type="match status" value="1"/>
</dbReference>
<evidence type="ECO:0000259" key="3">
    <source>
        <dbReference type="PROSITE" id="PS51112"/>
    </source>
</evidence>
<evidence type="ECO:0000313" key="5">
    <source>
        <dbReference type="Proteomes" id="UP000315525"/>
    </source>
</evidence>
<evidence type="ECO:0000256" key="2">
    <source>
        <dbReference type="HAMAP-Rule" id="MF_00055"/>
    </source>
</evidence>
<dbReference type="PROSITE" id="PS51257">
    <property type="entry name" value="PROKAR_LIPOPROTEIN"/>
    <property type="match status" value="1"/>
</dbReference>
<dbReference type="Pfam" id="PF01875">
    <property type="entry name" value="Memo"/>
    <property type="match status" value="1"/>
</dbReference>
<gene>
    <name evidence="4" type="primary">amrB</name>
    <name evidence="4" type="ORF">E3J62_09915</name>
</gene>
<dbReference type="PANTHER" id="PTHR11060">
    <property type="entry name" value="PROTEIN MEMO1"/>
    <property type="match status" value="1"/>
</dbReference>
<sequence>MFDSVDKIGEEPMSRNTFLVLLACLTTLASCKGSKAPEQKIERIREPVFAGSWYPGESSDLSEMIDGFLKRVEKHDLKGDLVALWVPHAGYTFSGGVAAHAFKQLENKKYETVIVMGPSHRYPLAGISIYDRGFYKTPLGLVPIDTVVAAQLKAASNKIHYVPQAHANEHCIEIELPFLQKTLGSFKLVPVLVGNPSMQDVKDFAGALIDVLGARGRLLILSADLSHYHPYKTAQALDRACLEAVQNLDVSELIQKINSGQTEVDAPGAAMAMIMALKALGAEKATLLRYANSGDVMGDKSKVVGYAALAVTVPSWIGDELTSAHKKELMKIARRSIEAVVQGRTIPSFPQNYPILKKNCGAFVTITKRGMLRGCIGYVLPTMPLYEAVSQAAVSAATKDGRFPPVSPDELQELELEISVLTPPRPVKDTMEIKVGRDGLIIRKGLRSGLLLPQVASSRNWDRTTFLQETCRKARLPRDEWKSGAQIYAFSATVFDEHETAK</sequence>
<dbReference type="EMBL" id="SOJN01000120">
    <property type="protein sequence ID" value="TET44585.1"/>
    <property type="molecule type" value="Genomic_DNA"/>
</dbReference>
<dbReference type="InterPro" id="IPR036071">
    <property type="entry name" value="AMMECR1_dom_sf"/>
</dbReference>
<dbReference type="Pfam" id="PF01871">
    <property type="entry name" value="AMMECR1"/>
    <property type="match status" value="1"/>
</dbReference>
<dbReference type="NCBIfam" id="TIGR00296">
    <property type="entry name" value="TIGR00296 family protein"/>
    <property type="match status" value="1"/>
</dbReference>
<proteinExistence type="inferred from homology"/>
<dbReference type="InterPro" id="IPR002733">
    <property type="entry name" value="AMMECR1_domain"/>
</dbReference>
<dbReference type="HAMAP" id="MF_00055">
    <property type="entry name" value="MEMO1"/>
    <property type="match status" value="1"/>
</dbReference>
<dbReference type="PROSITE" id="PS51112">
    <property type="entry name" value="AMMECR1"/>
    <property type="match status" value="1"/>
</dbReference>
<dbReference type="InterPro" id="IPR023472">
    <property type="entry name" value="Uncharacterised_MJ0810"/>
</dbReference>
<protein>
    <recommendedName>
        <fullName evidence="2">MEMO1 family protein E3J62_09915</fullName>
    </recommendedName>
</protein>
<dbReference type="AlphaFoldDB" id="A0A523UQ53"/>
<dbReference type="Gene3D" id="3.40.830.10">
    <property type="entry name" value="LigB-like"/>
    <property type="match status" value="1"/>
</dbReference>